<dbReference type="Proteomes" id="UP001497512">
    <property type="component" value="Chromosome 3"/>
</dbReference>
<accession>A0ABP0UEU1</accession>
<organism evidence="2 3">
    <name type="scientific">Sphagnum troendelagicum</name>
    <dbReference type="NCBI Taxonomy" id="128251"/>
    <lineage>
        <taxon>Eukaryota</taxon>
        <taxon>Viridiplantae</taxon>
        <taxon>Streptophyta</taxon>
        <taxon>Embryophyta</taxon>
        <taxon>Bryophyta</taxon>
        <taxon>Sphagnophytina</taxon>
        <taxon>Sphagnopsida</taxon>
        <taxon>Sphagnales</taxon>
        <taxon>Sphagnaceae</taxon>
        <taxon>Sphagnum</taxon>
    </lineage>
</organism>
<protein>
    <submittedName>
        <fullName evidence="2">Uncharacterized protein</fullName>
    </submittedName>
</protein>
<feature type="compositionally biased region" description="Low complexity" evidence="1">
    <location>
        <begin position="1"/>
        <end position="17"/>
    </location>
</feature>
<dbReference type="EMBL" id="OZ019895">
    <property type="protein sequence ID" value="CAK9219383.1"/>
    <property type="molecule type" value="Genomic_DNA"/>
</dbReference>
<proteinExistence type="predicted"/>
<evidence type="ECO:0000313" key="3">
    <source>
        <dbReference type="Proteomes" id="UP001497512"/>
    </source>
</evidence>
<reference evidence="2" key="1">
    <citation type="submission" date="2024-02" db="EMBL/GenBank/DDBJ databases">
        <authorList>
            <consortium name="ELIXIR-Norway"/>
            <consortium name="Elixir Norway"/>
        </authorList>
    </citation>
    <scope>NUCLEOTIDE SEQUENCE</scope>
</reference>
<sequence>MITVTATPRRPGTTTPLHTDHNPTHMYTQMFATCVSLPRKIGQSTGAYVRVSFASVRLSKSSKGTNATQVSSSEGVSASAGFRCTGTF</sequence>
<name>A0ABP0UEU1_9BRYO</name>
<evidence type="ECO:0000313" key="2">
    <source>
        <dbReference type="EMBL" id="CAK9219383.1"/>
    </source>
</evidence>
<evidence type="ECO:0000256" key="1">
    <source>
        <dbReference type="SAM" id="MobiDB-lite"/>
    </source>
</evidence>
<gene>
    <name evidence="2" type="ORF">CSSPTR1EN2_LOCUS14457</name>
</gene>
<keyword evidence="3" id="KW-1185">Reference proteome</keyword>
<feature type="region of interest" description="Disordered" evidence="1">
    <location>
        <begin position="1"/>
        <end position="23"/>
    </location>
</feature>